<dbReference type="InterPro" id="IPR013216">
    <property type="entry name" value="Methyltransf_11"/>
</dbReference>
<gene>
    <name evidence="7" type="ORF">FSP39_006869</name>
</gene>
<protein>
    <recommendedName>
        <fullName evidence="3">Arginine-hydroxylase NDUFAF5, mitochondrial</fullName>
    </recommendedName>
    <alternativeName>
        <fullName evidence="4">NADH dehydrogenase [ubiquinone] 1 alpha subcomplex assembly factor 5</fullName>
    </alternativeName>
    <alternativeName>
        <fullName evidence="5">Putative methyltransferase NDUFAF5</fullName>
    </alternativeName>
</protein>
<keyword evidence="2" id="KW-0808">Transferase</keyword>
<evidence type="ECO:0000259" key="6">
    <source>
        <dbReference type="Pfam" id="PF08241"/>
    </source>
</evidence>
<comment type="caution">
    <text evidence="7">The sequence shown here is derived from an EMBL/GenBank/DDBJ whole genome shotgun (WGS) entry which is preliminary data.</text>
</comment>
<name>A0AA88XYR4_PINIB</name>
<evidence type="ECO:0000256" key="1">
    <source>
        <dbReference type="ARBA" id="ARBA00022603"/>
    </source>
</evidence>
<dbReference type="PANTHER" id="PTHR13090">
    <property type="entry name" value="ARGININE-HYDROXYLASE NDUFAF5, MITOCHONDRIAL"/>
    <property type="match status" value="1"/>
</dbReference>
<dbReference type="Pfam" id="PF08241">
    <property type="entry name" value="Methyltransf_11"/>
    <property type="match status" value="1"/>
</dbReference>
<sequence>MSNRQETVLNVFDRKAKRLQRDRIAELEDYKDYELIKEEIGYRTYDRLCDIKRDFEVGVELGAGRGYVSRHILKEMMKVIFQCELSGKLLRTAEVSPEVPTHKIIADEEFIPFKENSVSVFFSSLSLHWVNDLPGCFRQVLTALKPDGVFLGSMFGGETLFELRVALQLAEQECEGGFGPHVSPFTEPNDVGNLLSRAGFTMLTLDIDEITVHYPGIVELMDDLKGMAENNCAWNRKPMLHRNTLEVAENKYREMYGTEKGLPATYQIINFIGWKPDPSQVSEIVIFPMKKRSKQ</sequence>
<feature type="domain" description="Methyltransferase type 11" evidence="6">
    <location>
        <begin position="60"/>
        <end position="151"/>
    </location>
</feature>
<dbReference type="InterPro" id="IPR050602">
    <property type="entry name" value="Malonyl-ACP_OMT"/>
</dbReference>
<evidence type="ECO:0000256" key="5">
    <source>
        <dbReference type="ARBA" id="ARBA00042549"/>
    </source>
</evidence>
<dbReference type="EMBL" id="VSWD01000009">
    <property type="protein sequence ID" value="KAK3092751.1"/>
    <property type="molecule type" value="Genomic_DNA"/>
</dbReference>
<dbReference type="SUPFAM" id="SSF53335">
    <property type="entry name" value="S-adenosyl-L-methionine-dependent methyltransferases"/>
    <property type="match status" value="1"/>
</dbReference>
<evidence type="ECO:0000256" key="2">
    <source>
        <dbReference type="ARBA" id="ARBA00022679"/>
    </source>
</evidence>
<keyword evidence="1" id="KW-0489">Methyltransferase</keyword>
<keyword evidence="8" id="KW-1185">Reference proteome</keyword>
<dbReference type="InterPro" id="IPR029063">
    <property type="entry name" value="SAM-dependent_MTases_sf"/>
</dbReference>
<accession>A0AA88XYR4</accession>
<dbReference type="Gene3D" id="3.40.50.150">
    <property type="entry name" value="Vaccinia Virus protein VP39"/>
    <property type="match status" value="1"/>
</dbReference>
<dbReference type="Proteomes" id="UP001186944">
    <property type="component" value="Unassembled WGS sequence"/>
</dbReference>
<proteinExistence type="predicted"/>
<dbReference type="AlphaFoldDB" id="A0AA88XYR4"/>
<evidence type="ECO:0000256" key="4">
    <source>
        <dbReference type="ARBA" id="ARBA00041833"/>
    </source>
</evidence>
<evidence type="ECO:0000256" key="3">
    <source>
        <dbReference type="ARBA" id="ARBA00040937"/>
    </source>
</evidence>
<dbReference type="PANTHER" id="PTHR13090:SF1">
    <property type="entry name" value="ARGININE-HYDROXYLASE NDUFAF5, MITOCHONDRIAL"/>
    <property type="match status" value="1"/>
</dbReference>
<dbReference type="GO" id="GO:0008757">
    <property type="term" value="F:S-adenosylmethionine-dependent methyltransferase activity"/>
    <property type="evidence" value="ECO:0007669"/>
    <property type="project" value="InterPro"/>
</dbReference>
<evidence type="ECO:0000313" key="7">
    <source>
        <dbReference type="EMBL" id="KAK3092751.1"/>
    </source>
</evidence>
<reference evidence="7" key="1">
    <citation type="submission" date="2019-08" db="EMBL/GenBank/DDBJ databases">
        <title>The improved chromosome-level genome for the pearl oyster Pinctada fucata martensii using PacBio sequencing and Hi-C.</title>
        <authorList>
            <person name="Zheng Z."/>
        </authorList>
    </citation>
    <scope>NUCLEOTIDE SEQUENCE</scope>
    <source>
        <strain evidence="7">ZZ-2019</strain>
        <tissue evidence="7">Adductor muscle</tissue>
    </source>
</reference>
<evidence type="ECO:0000313" key="8">
    <source>
        <dbReference type="Proteomes" id="UP001186944"/>
    </source>
</evidence>
<dbReference type="GO" id="GO:0032259">
    <property type="term" value="P:methylation"/>
    <property type="evidence" value="ECO:0007669"/>
    <property type="project" value="UniProtKB-KW"/>
</dbReference>
<organism evidence="7 8">
    <name type="scientific">Pinctada imbricata</name>
    <name type="common">Atlantic pearl-oyster</name>
    <name type="synonym">Pinctada martensii</name>
    <dbReference type="NCBI Taxonomy" id="66713"/>
    <lineage>
        <taxon>Eukaryota</taxon>
        <taxon>Metazoa</taxon>
        <taxon>Spiralia</taxon>
        <taxon>Lophotrochozoa</taxon>
        <taxon>Mollusca</taxon>
        <taxon>Bivalvia</taxon>
        <taxon>Autobranchia</taxon>
        <taxon>Pteriomorphia</taxon>
        <taxon>Pterioida</taxon>
        <taxon>Pterioidea</taxon>
        <taxon>Pteriidae</taxon>
        <taxon>Pinctada</taxon>
    </lineage>
</organism>
<dbReference type="GO" id="GO:0032981">
    <property type="term" value="P:mitochondrial respiratory chain complex I assembly"/>
    <property type="evidence" value="ECO:0007669"/>
    <property type="project" value="TreeGrafter"/>
</dbReference>
<dbReference type="GO" id="GO:0005739">
    <property type="term" value="C:mitochondrion"/>
    <property type="evidence" value="ECO:0007669"/>
    <property type="project" value="TreeGrafter"/>
</dbReference>